<sequence>MNKQIIEQLFKQKKISQCIEAAEEYLTEHPNDLDTLKTMLDYLFEHEVSLESTTQPLSLLNSEHADQYKALIQRLYQQENEKEAALRYYLLLAKQQKDVNDFLKYDAEYTELYQQHYAHNRECRDIMISQLWLDKVYFLASQQHPDLIMQIENGIDLLSVEDETEYLHLAEIAYEHQDITLAQKILLKLIKGLNYQPEVPAGLVRWYHRFEELINNGYEHPEVRYYQIIIERNYYEQLNKTESAYYQRSLATIEKYPDEASALHFAGTYLYENEQYQQAFTYLEKAQALKPDVVTWRRWLESKYLLQQPINLEVPVFSTALPRDLYAAGVSLNEFYEENYDFDDQITSELTHLNCEIYRQSYHAFKQYYEQNKYPSDYHGNYHYFAMCCNNYAIKLIRTGHYDQAAAIATEGLNYSEFMELHFTRIWAYKEAQNYQDMEHALAEYFEKYDASCVPFTEHQIRVAEYVACQAKLGKIDNIQEEAEKVLFQLYQYAAKKPHLHDEDYRNLQVAECAVENLIYELYEDQDALIRKDYYESVTTRFPLASQPHYVLMQVYNELEDYENINASAYRYLKLKRSFMMAQQDWDKTIYLIIKSYCLLEQHEQAIQFYQHHAARIEQEFDPEDFPSLNQYLMKSFLRLGDFAMVHQLAEQSRMIYEQQAWAYNDLMEYIYLLEAEAYYNSGQIKQAHQHLDHILSYSDHIPIAAHYKKSWKKPGFFSRFF</sequence>
<dbReference type="PROSITE" id="PS50005">
    <property type="entry name" value="TPR"/>
    <property type="match status" value="1"/>
</dbReference>
<name>A0AA42I7H9_9GAMM</name>
<accession>A0AA42I7H9</accession>
<evidence type="ECO:0000313" key="2">
    <source>
        <dbReference type="EMBL" id="MDH0563570.1"/>
    </source>
</evidence>
<evidence type="ECO:0000256" key="1">
    <source>
        <dbReference type="PROSITE-ProRule" id="PRU00339"/>
    </source>
</evidence>
<dbReference type="AlphaFoldDB" id="A0AA42I7H9"/>
<dbReference type="RefSeq" id="WP_279694979.1">
    <property type="nucleotide sequence ID" value="NZ_JAOEEO010000001.1"/>
</dbReference>
<feature type="repeat" description="TPR" evidence="1">
    <location>
        <begin position="260"/>
        <end position="293"/>
    </location>
</feature>
<keyword evidence="1" id="KW-0802">TPR repeat</keyword>
<dbReference type="InterPro" id="IPR019734">
    <property type="entry name" value="TPR_rpt"/>
</dbReference>
<gene>
    <name evidence="2" type="ORF">N7644_07685</name>
</gene>
<dbReference type="EMBL" id="JAOEEO010000001">
    <property type="protein sequence ID" value="MDH0563570.1"/>
    <property type="molecule type" value="Genomic_DNA"/>
</dbReference>
<organism evidence="2 3">
    <name type="scientific">Acinetobacter courvalinii</name>
    <dbReference type="NCBI Taxonomy" id="280147"/>
    <lineage>
        <taxon>Bacteria</taxon>
        <taxon>Pseudomonadati</taxon>
        <taxon>Pseudomonadota</taxon>
        <taxon>Gammaproteobacteria</taxon>
        <taxon>Moraxellales</taxon>
        <taxon>Moraxellaceae</taxon>
        <taxon>Acinetobacter</taxon>
    </lineage>
</organism>
<evidence type="ECO:0008006" key="4">
    <source>
        <dbReference type="Google" id="ProtNLM"/>
    </source>
</evidence>
<dbReference type="Gene3D" id="1.25.40.10">
    <property type="entry name" value="Tetratricopeptide repeat domain"/>
    <property type="match status" value="2"/>
</dbReference>
<evidence type="ECO:0000313" key="3">
    <source>
        <dbReference type="Proteomes" id="UP001159329"/>
    </source>
</evidence>
<protein>
    <recommendedName>
        <fullName evidence="4">Tetratricopeptide repeat protein</fullName>
    </recommendedName>
</protein>
<dbReference type="Proteomes" id="UP001159329">
    <property type="component" value="Unassembled WGS sequence"/>
</dbReference>
<comment type="caution">
    <text evidence="2">The sequence shown here is derived from an EMBL/GenBank/DDBJ whole genome shotgun (WGS) entry which is preliminary data.</text>
</comment>
<dbReference type="SUPFAM" id="SSF48452">
    <property type="entry name" value="TPR-like"/>
    <property type="match status" value="2"/>
</dbReference>
<dbReference type="SMART" id="SM00028">
    <property type="entry name" value="TPR"/>
    <property type="match status" value="3"/>
</dbReference>
<proteinExistence type="predicted"/>
<dbReference type="InterPro" id="IPR011990">
    <property type="entry name" value="TPR-like_helical_dom_sf"/>
</dbReference>
<reference evidence="2" key="1">
    <citation type="submission" date="2022-09" db="EMBL/GenBank/DDBJ databases">
        <title>Intensive care unit water sources are persistently colonized with multi-drug resistant bacteria and are the site of extensive horizontal gene transfer of antibiotic resistance genes.</title>
        <authorList>
            <person name="Diorio-Toth L."/>
        </authorList>
    </citation>
    <scope>NUCLEOTIDE SEQUENCE</scope>
    <source>
        <strain evidence="2">GD04005</strain>
    </source>
</reference>